<keyword evidence="6" id="KW-1185">Reference proteome</keyword>
<dbReference type="EMBL" id="CP074694">
    <property type="protein sequence ID" value="QVL34312.1"/>
    <property type="molecule type" value="Genomic_DNA"/>
</dbReference>
<dbReference type="InterPro" id="IPR004846">
    <property type="entry name" value="T2SS/T3SS_dom"/>
</dbReference>
<evidence type="ECO:0000256" key="3">
    <source>
        <dbReference type="SAM" id="SignalP"/>
    </source>
</evidence>
<dbReference type="InterPro" id="IPR051808">
    <property type="entry name" value="Type_IV_pilus_biogenesis"/>
</dbReference>
<gene>
    <name evidence="5" type="ORF">KIH39_10510</name>
</gene>
<comment type="similarity">
    <text evidence="1">Belongs to the bacterial secretin family.</text>
</comment>
<feature type="signal peptide" evidence="3">
    <location>
        <begin position="1"/>
        <end position="31"/>
    </location>
</feature>
<protein>
    <recommendedName>
        <fullName evidence="4">Type II/III secretion system secretin-like domain-containing protein</fullName>
    </recommendedName>
</protein>
<sequence length="1394" mass="152767">MFQAKIRGWKRLAFGLMLLPGIGAVSPEAMARSSMLVDQELQSASQPETAHRLMVQAKDAYDKGDYATAKSLCEKAKASPVQNYVMGDDLPDVMLSNIAKKMPATPAKDMKPTVKKVTDPKILLKQGRESLAMGKLEQAQDLAREAEAILPSSRWGLFEDTPSSLMKDVTKAKAKKDQSDALRMHAEARMLFEKKAASDGDRLANLDKASMLCVQAEKLHGPYSMWDFSDRPTKTLSEIEAVRAKLKAAGVVATKPTTAPMLADHKSATPSTAAPFKANLTLTSNTQSASPYQPTTATPKSPEEMVRSEAIQHMTQAKNFQKDGKFVEARMECMAAMKLNVAWKAGEESPASLMTAINSGAQAKMTKLCADADEHMVRKTAADHAKADTCLTEAHLLATTFSFDTSIILEKRTSLKAVVASSGNQPLPETTAVPATTALAPAGSDSGTELLSKARLELKKGDLETARKMTIDVLSGPYTAKADAESLLRTIEAEEAAQKRLTALRTFESGIVAYNNHEYSKASSIFKQVDPSLLDSGKKNQLFELTINAQMRASAAAPSKMTKTEVVQTSGTNDQTAPKPAASAESLLQKQEALQALAFQQLRSEGMRVESEATVRFGKGETDAAMKDIMDFIGKVKQSNVDPDQQKVLIRPLEVRLERLRLVKHNVDVEYGQKKASDGLKAEISREALAEQYKHEEIAKLMKEFHKLYDQGKTQEANALAMRMNELDPKDPAVFAAMKMSKMMSRREDYDKIRAEKEEFNLQALNDTDKQGKYVGGKDPIKLDLDPDSIKRQQDRALRAGRDGSQQTSTLRSAAEKNIESKLNKSININFKDNSLEQVIDQFRTYSGINIVIDTPALEEENLSSKMPVTEILNDIPMRSALQVILKKARLAYKIEDDVLKITTAKHGHGAMVQRAFPVADLVVRIANANPGPTSSLQRALERNIELSKPQIYGNSPSTPKFGLNGGDNISATMSKDLTGGKLVNKPSDSWNYNGTSDTAERELINLITKTIHADTWEDLGGQGRIEFHAPTMALVINQTPDVIEEITSLLKSLRRLQDREVSIEVKMITLSESFFERMGVDFSMSIKTNNINIQPNLTSGINQNPPYINTLNGYGQGNVIGLQAPGVYSNNLDIPITSTSFAQSIPPFGGFQNNFANGGLSLGLAFLNDIQVSMFMEAAQGDRRINVMQAPKLTMFNGQSATIQIQDQQFFMTGITVTTANGQLTFVPNNNPYPLGVQMTIQPTISGDGSFVRLNINHQVTNLASTNVPLFPITTFITPVFEGGSQGQPIPFTQYVQQPTITSLLIQTTVAVPDGGTVLLGGMKTLSEGRNEFGPPILSNIPYLNRLFRNNAYGRDAQSLMLMVTPRVIINEEEQLRQTGTSRFDSEDVNNNP</sequence>
<evidence type="ECO:0000313" key="6">
    <source>
        <dbReference type="Proteomes" id="UP000676194"/>
    </source>
</evidence>
<evidence type="ECO:0000259" key="4">
    <source>
        <dbReference type="Pfam" id="PF00263"/>
    </source>
</evidence>
<dbReference type="Proteomes" id="UP000676194">
    <property type="component" value="Chromosome"/>
</dbReference>
<dbReference type="GO" id="GO:0009306">
    <property type="term" value="P:protein secretion"/>
    <property type="evidence" value="ECO:0007669"/>
    <property type="project" value="InterPro"/>
</dbReference>
<name>A0A8E6EWY9_9BACT</name>
<dbReference type="PANTHER" id="PTHR30604:SF1">
    <property type="entry name" value="DNA UTILIZATION PROTEIN HOFQ"/>
    <property type="match status" value="1"/>
</dbReference>
<dbReference type="RefSeq" id="WP_213499282.1">
    <property type="nucleotide sequence ID" value="NZ_CP074694.1"/>
</dbReference>
<evidence type="ECO:0000256" key="1">
    <source>
        <dbReference type="RuleBase" id="RU004003"/>
    </source>
</evidence>
<accession>A0A8E6EWY9</accession>
<feature type="region of interest" description="Disordered" evidence="2">
    <location>
        <begin position="283"/>
        <end position="303"/>
    </location>
</feature>
<evidence type="ECO:0000313" key="5">
    <source>
        <dbReference type="EMBL" id="QVL34312.1"/>
    </source>
</evidence>
<feature type="chain" id="PRO_5034581912" description="Type II/III secretion system secretin-like domain-containing protein" evidence="3">
    <location>
        <begin position="32"/>
        <end position="1394"/>
    </location>
</feature>
<feature type="domain" description="Type II/III secretion system secretin-like" evidence="4">
    <location>
        <begin position="1180"/>
        <end position="1370"/>
    </location>
</feature>
<dbReference type="Pfam" id="PF00263">
    <property type="entry name" value="Secretin"/>
    <property type="match status" value="1"/>
</dbReference>
<reference evidence="5" key="1">
    <citation type="submission" date="2021-05" db="EMBL/GenBank/DDBJ databases">
        <title>Complete genome sequence of the cellulolytic planctomycete Telmatocola sphagniphila SP2T and characterization of the first cellulase from planctomycetes.</title>
        <authorList>
            <person name="Rakitin A.L."/>
            <person name="Beletsky A.V."/>
            <person name="Naumoff D.G."/>
            <person name="Kulichevskaya I.S."/>
            <person name="Mardanov A.V."/>
            <person name="Ravin N.V."/>
            <person name="Dedysh S.N."/>
        </authorList>
    </citation>
    <scope>NUCLEOTIDE SEQUENCE</scope>
    <source>
        <strain evidence="5">SP2T</strain>
    </source>
</reference>
<dbReference type="PANTHER" id="PTHR30604">
    <property type="entry name" value="PROTEIN TRANSPORT PROTEIN HOFQ"/>
    <property type="match status" value="1"/>
</dbReference>
<organism evidence="5 6">
    <name type="scientific">Telmatocola sphagniphila</name>
    <dbReference type="NCBI Taxonomy" id="1123043"/>
    <lineage>
        <taxon>Bacteria</taxon>
        <taxon>Pseudomonadati</taxon>
        <taxon>Planctomycetota</taxon>
        <taxon>Planctomycetia</taxon>
        <taxon>Gemmatales</taxon>
        <taxon>Gemmataceae</taxon>
    </lineage>
</organism>
<feature type="compositionally biased region" description="Polar residues" evidence="2">
    <location>
        <begin position="283"/>
        <end position="299"/>
    </location>
</feature>
<dbReference type="KEGG" id="tsph:KIH39_10510"/>
<evidence type="ECO:0000256" key="2">
    <source>
        <dbReference type="SAM" id="MobiDB-lite"/>
    </source>
</evidence>
<proteinExistence type="inferred from homology"/>
<keyword evidence="3" id="KW-0732">Signal</keyword>
<feature type="region of interest" description="Disordered" evidence="2">
    <location>
        <begin position="794"/>
        <end position="814"/>
    </location>
</feature>